<reference evidence="1 2" key="1">
    <citation type="submission" date="2013-10" db="EMBL/GenBank/DDBJ databases">
        <title>The Genome Sequence of Acinetobacter nectaris CIP 110549.</title>
        <authorList>
            <consortium name="The Broad Institute Genomics Platform"/>
            <consortium name="The Broad Institute Genome Sequencing Center for Infectious Disease"/>
            <person name="Cerqueira G."/>
            <person name="Feldgarden M."/>
            <person name="Courvalin P."/>
            <person name="Grillot-Courvalin C."/>
            <person name="Clermont D."/>
            <person name="Rocha E."/>
            <person name="Yoon E.-J."/>
            <person name="Nemec A."/>
            <person name="Young S.K."/>
            <person name="Zeng Q."/>
            <person name="Gargeya S."/>
            <person name="Fitzgerald M."/>
            <person name="Abouelleil A."/>
            <person name="Alvarado L."/>
            <person name="Berlin A.M."/>
            <person name="Chapman S.B."/>
            <person name="Gainer-Dewar J."/>
            <person name="Goldberg J."/>
            <person name="Gnerre S."/>
            <person name="Griggs A."/>
            <person name="Gujja S."/>
            <person name="Hansen M."/>
            <person name="Howarth C."/>
            <person name="Imamovic A."/>
            <person name="Ireland A."/>
            <person name="Larimer J."/>
            <person name="McCowan C."/>
            <person name="Murphy C."/>
            <person name="Pearson M."/>
            <person name="Poon T.W."/>
            <person name="Priest M."/>
            <person name="Roberts A."/>
            <person name="Saif S."/>
            <person name="Shea T."/>
            <person name="Sykes S."/>
            <person name="Wortman J."/>
            <person name="Nusbaum C."/>
            <person name="Birren B."/>
        </authorList>
    </citation>
    <scope>NUCLEOTIDE SEQUENCE [LARGE SCALE GENOMIC DNA]</scope>
    <source>
        <strain evidence="1 2">CIP 110549</strain>
    </source>
</reference>
<dbReference type="Proteomes" id="UP000023785">
    <property type="component" value="Unassembled WGS sequence"/>
</dbReference>
<keyword evidence="2" id="KW-1185">Reference proteome</keyword>
<dbReference type="PATRIC" id="fig|1392540.3.peg.2387"/>
<dbReference type="STRING" id="1392540.P256_02473"/>
<accession>V2TLH6</accession>
<dbReference type="RefSeq" id="WP_023274082.1">
    <property type="nucleotide sequence ID" value="NZ_KI530738.1"/>
</dbReference>
<dbReference type="HOGENOM" id="CLU_2128074_0_0_6"/>
<dbReference type="eggNOG" id="ENOG50302R4">
    <property type="taxonomic scope" value="Bacteria"/>
</dbReference>
<protein>
    <submittedName>
        <fullName evidence="1">Uncharacterized protein</fullName>
    </submittedName>
</protein>
<proteinExistence type="predicted"/>
<sequence>MTKTRLKSLILQISRQLNAVQKNVYNLDLVTAIDHKQLQSISVQFNELYGAIDGFYGNQTQKHLSNFMEYTDLVKKRIDALAEYIRPSRLKAVHISPKLITQILDTEQQALSHLTVTA</sequence>
<dbReference type="EMBL" id="AYER01000012">
    <property type="protein sequence ID" value="ESK36680.1"/>
    <property type="molecule type" value="Genomic_DNA"/>
</dbReference>
<comment type="caution">
    <text evidence="1">The sequence shown here is derived from an EMBL/GenBank/DDBJ whole genome shotgun (WGS) entry which is preliminary data.</text>
</comment>
<evidence type="ECO:0000313" key="2">
    <source>
        <dbReference type="Proteomes" id="UP000023785"/>
    </source>
</evidence>
<name>V2TLH6_9GAMM</name>
<dbReference type="AlphaFoldDB" id="V2TLH6"/>
<organism evidence="1 2">
    <name type="scientific">Acinetobacter nectaris CIP 110549</name>
    <dbReference type="NCBI Taxonomy" id="1392540"/>
    <lineage>
        <taxon>Bacteria</taxon>
        <taxon>Pseudomonadati</taxon>
        <taxon>Pseudomonadota</taxon>
        <taxon>Gammaproteobacteria</taxon>
        <taxon>Moraxellales</taxon>
        <taxon>Moraxellaceae</taxon>
        <taxon>Acinetobacter</taxon>
    </lineage>
</organism>
<dbReference type="OrthoDB" id="6690258at2"/>
<evidence type="ECO:0000313" key="1">
    <source>
        <dbReference type="EMBL" id="ESK36680.1"/>
    </source>
</evidence>
<gene>
    <name evidence="1" type="ORF">P256_02473</name>
</gene>